<dbReference type="AlphaFoldDB" id="A0A0R1VSE9"/>
<evidence type="ECO:0000313" key="2">
    <source>
        <dbReference type="Proteomes" id="UP000051315"/>
    </source>
</evidence>
<keyword evidence="1" id="KW-0378">Hydrolase</keyword>
<dbReference type="Pfam" id="PF06028">
    <property type="entry name" value="DUF915"/>
    <property type="match status" value="1"/>
</dbReference>
<dbReference type="SUPFAM" id="SSF53474">
    <property type="entry name" value="alpha/beta-Hydrolases"/>
    <property type="match status" value="1"/>
</dbReference>
<dbReference type="PATRIC" id="fig|1423735.3.peg.675"/>
<dbReference type="EMBL" id="AZFX01000089">
    <property type="protein sequence ID" value="KRM08349.1"/>
    <property type="molecule type" value="Genomic_DNA"/>
</dbReference>
<dbReference type="Proteomes" id="UP000051315">
    <property type="component" value="Unassembled WGS sequence"/>
</dbReference>
<dbReference type="InterPro" id="IPR029058">
    <property type="entry name" value="AB_hydrolase_fold"/>
</dbReference>
<dbReference type="InterPro" id="IPR010315">
    <property type="entry name" value="DUF915_hydro-like"/>
</dbReference>
<keyword evidence="2" id="KW-1185">Reference proteome</keyword>
<evidence type="ECO:0000313" key="1">
    <source>
        <dbReference type="EMBL" id="KRM08349.1"/>
    </source>
</evidence>
<protein>
    <submittedName>
        <fullName evidence="1">Alpha beta hydrolase superfamily protein</fullName>
    </submittedName>
</protein>
<dbReference type="STRING" id="1423735.FC15_GL000644"/>
<dbReference type="Gene3D" id="3.40.50.1820">
    <property type="entry name" value="alpha/beta hydrolase"/>
    <property type="match status" value="1"/>
</dbReference>
<comment type="caution">
    <text evidence="1">The sequence shown here is derived from an EMBL/GenBank/DDBJ whole genome shotgun (WGS) entry which is preliminary data.</text>
</comment>
<sequence length="296" mass="33802">MGVLQQYRHRREKVITPHTKVVLKNTTQIQTDPEPDLRIVADPQPAAWSQPVQVPTLYVHGFRGGDYTTNKMVLSAQNALHSETYLKVLVDWHGRLTYQGSWSDDPNPLVQIVFEDKWMPTLQIVNWLSVVLPQLQQKFHFSAYNAVGHSIGATALVRMEMRHHAQPNFPKLNKLVLVAGPFDGVVAFGDWPNLNRLNQKGRPMLMNFHYLQLMMGRHHFSSEASVLNIYGNVDDTTNTDKYISVNSAKSIRYILAPVVKAFHEIEVHGQNAEHSKMHDDDHVLNLINEFLFANPQ</sequence>
<organism evidence="1 2">
    <name type="scientific">Lapidilactobacillus concavus DSM 17758</name>
    <dbReference type="NCBI Taxonomy" id="1423735"/>
    <lineage>
        <taxon>Bacteria</taxon>
        <taxon>Bacillati</taxon>
        <taxon>Bacillota</taxon>
        <taxon>Bacilli</taxon>
        <taxon>Lactobacillales</taxon>
        <taxon>Lactobacillaceae</taxon>
        <taxon>Lapidilactobacillus</taxon>
    </lineage>
</organism>
<gene>
    <name evidence="1" type="ORF">FC15_GL000644</name>
</gene>
<reference evidence="1 2" key="1">
    <citation type="journal article" date="2015" name="Genome Announc.">
        <title>Expanding the biotechnology potential of lactobacilli through comparative genomics of 213 strains and associated genera.</title>
        <authorList>
            <person name="Sun Z."/>
            <person name="Harris H.M."/>
            <person name="McCann A."/>
            <person name="Guo C."/>
            <person name="Argimon S."/>
            <person name="Zhang W."/>
            <person name="Yang X."/>
            <person name="Jeffery I.B."/>
            <person name="Cooney J.C."/>
            <person name="Kagawa T.F."/>
            <person name="Liu W."/>
            <person name="Song Y."/>
            <person name="Salvetti E."/>
            <person name="Wrobel A."/>
            <person name="Rasinkangas P."/>
            <person name="Parkhill J."/>
            <person name="Rea M.C."/>
            <person name="O'Sullivan O."/>
            <person name="Ritari J."/>
            <person name="Douillard F.P."/>
            <person name="Paul Ross R."/>
            <person name="Yang R."/>
            <person name="Briner A.E."/>
            <person name="Felis G.E."/>
            <person name="de Vos W.M."/>
            <person name="Barrangou R."/>
            <person name="Klaenhammer T.R."/>
            <person name="Caufield P.W."/>
            <person name="Cui Y."/>
            <person name="Zhang H."/>
            <person name="O'Toole P.W."/>
        </authorList>
    </citation>
    <scope>NUCLEOTIDE SEQUENCE [LARGE SCALE GENOMIC DNA]</scope>
    <source>
        <strain evidence="1 2">DSM 17758</strain>
    </source>
</reference>
<accession>A0A0R1VSE9</accession>
<proteinExistence type="predicted"/>
<name>A0A0R1VSE9_9LACO</name>
<dbReference type="GO" id="GO:0016787">
    <property type="term" value="F:hydrolase activity"/>
    <property type="evidence" value="ECO:0007669"/>
    <property type="project" value="UniProtKB-KW"/>
</dbReference>